<dbReference type="Proteomes" id="UP000031668">
    <property type="component" value="Unassembled WGS sequence"/>
</dbReference>
<proteinExistence type="predicted"/>
<accession>A0A0C2J8C6</accession>
<sequence>MKPHPIADGLLLPTAKHIVRVMIEEEYVNKLNNMYISLDTVHMRIADISSDILDQMIQEMKSSTLPIFSIQLDESKDVENGSFIGKSTKFNGNIFVACAYMVM</sequence>
<dbReference type="AlphaFoldDB" id="A0A0C2J8C6"/>
<evidence type="ECO:0000313" key="1">
    <source>
        <dbReference type="EMBL" id="KII65343.1"/>
    </source>
</evidence>
<gene>
    <name evidence="1" type="ORF">RF11_02763</name>
</gene>
<dbReference type="PANTHER" id="PTHR45913">
    <property type="entry name" value="EPM2A-INTERACTING PROTEIN 1"/>
    <property type="match status" value="1"/>
</dbReference>
<evidence type="ECO:0000313" key="2">
    <source>
        <dbReference type="Proteomes" id="UP000031668"/>
    </source>
</evidence>
<dbReference type="EMBL" id="JWZT01003910">
    <property type="protein sequence ID" value="KII65343.1"/>
    <property type="molecule type" value="Genomic_DNA"/>
</dbReference>
<dbReference type="PANTHER" id="PTHR45913:SF22">
    <property type="entry name" value="SCAN BOX DOMAIN-CONTAINING PROTEIN"/>
    <property type="match status" value="1"/>
</dbReference>
<keyword evidence="2" id="KW-1185">Reference proteome</keyword>
<reference evidence="1 2" key="1">
    <citation type="journal article" date="2014" name="Genome Biol. Evol.">
        <title>The genome of the myxosporean Thelohanellus kitauei shows adaptations to nutrient acquisition within its fish host.</title>
        <authorList>
            <person name="Yang Y."/>
            <person name="Xiong J."/>
            <person name="Zhou Z."/>
            <person name="Huo F."/>
            <person name="Miao W."/>
            <person name="Ran C."/>
            <person name="Liu Y."/>
            <person name="Zhang J."/>
            <person name="Feng J."/>
            <person name="Wang M."/>
            <person name="Wang M."/>
            <person name="Wang L."/>
            <person name="Yao B."/>
        </authorList>
    </citation>
    <scope>NUCLEOTIDE SEQUENCE [LARGE SCALE GENOMIC DNA]</scope>
    <source>
        <strain evidence="1">Wuqing</strain>
    </source>
</reference>
<dbReference type="OrthoDB" id="10060419at2759"/>
<organism evidence="1 2">
    <name type="scientific">Thelohanellus kitauei</name>
    <name type="common">Myxosporean</name>
    <dbReference type="NCBI Taxonomy" id="669202"/>
    <lineage>
        <taxon>Eukaryota</taxon>
        <taxon>Metazoa</taxon>
        <taxon>Cnidaria</taxon>
        <taxon>Myxozoa</taxon>
        <taxon>Myxosporea</taxon>
        <taxon>Bivalvulida</taxon>
        <taxon>Platysporina</taxon>
        <taxon>Myxobolidae</taxon>
        <taxon>Thelohanellus</taxon>
    </lineage>
</organism>
<protein>
    <submittedName>
        <fullName evidence="1">Protein ZBED8</fullName>
    </submittedName>
</protein>
<name>A0A0C2J8C6_THEKT</name>
<comment type="caution">
    <text evidence="1">The sequence shown here is derived from an EMBL/GenBank/DDBJ whole genome shotgun (WGS) entry which is preliminary data.</text>
</comment>